<dbReference type="OrthoDB" id="977752at2"/>
<dbReference type="AlphaFoldDB" id="A0A0B4S2Q4"/>
<dbReference type="InterPro" id="IPR002901">
    <property type="entry name" value="MGlyc_endo_b_GlcNAc-like_dom"/>
</dbReference>
<evidence type="ECO:0000256" key="2">
    <source>
        <dbReference type="SAM" id="SignalP"/>
    </source>
</evidence>
<reference evidence="4 5" key="1">
    <citation type="submission" date="2014-10" db="EMBL/GenBank/DDBJ databases">
        <title>Complete genome sequence of Parvimonas micra KCOM 1535 (= ChDC B708).</title>
        <authorList>
            <person name="Kook J.-K."/>
            <person name="Park S.-N."/>
            <person name="Lim Y.K."/>
            <person name="Roh H."/>
        </authorList>
    </citation>
    <scope>NUCLEOTIDE SEQUENCE [LARGE SCALE GENOMIC DNA]</scope>
    <source>
        <strain evidence="5">KCOM 1535 / ChDC B708</strain>
    </source>
</reference>
<dbReference type="KEGG" id="pmic:NW74_05935"/>
<gene>
    <name evidence="4" type="ORF">NW74_05935</name>
</gene>
<proteinExistence type="predicted"/>
<evidence type="ECO:0000256" key="1">
    <source>
        <dbReference type="ARBA" id="ARBA00022801"/>
    </source>
</evidence>
<name>A0A0B4S2Q4_9FIRM</name>
<feature type="chain" id="PRO_5039696328" evidence="2">
    <location>
        <begin position="21"/>
        <end position="539"/>
    </location>
</feature>
<dbReference type="GO" id="GO:0004040">
    <property type="term" value="F:amidase activity"/>
    <property type="evidence" value="ECO:0007669"/>
    <property type="project" value="InterPro"/>
</dbReference>
<dbReference type="InterPro" id="IPR051056">
    <property type="entry name" value="Glycosyl_Hydrolase_73"/>
</dbReference>
<dbReference type="Gene3D" id="1.10.530.10">
    <property type="match status" value="1"/>
</dbReference>
<evidence type="ECO:0000313" key="5">
    <source>
        <dbReference type="Proteomes" id="UP000031386"/>
    </source>
</evidence>
<dbReference type="STRING" id="33033.NW74_05935"/>
<keyword evidence="5" id="KW-1185">Reference proteome</keyword>
<dbReference type="RefSeq" id="WP_041954411.1">
    <property type="nucleotide sequence ID" value="NZ_CP009761.1"/>
</dbReference>
<protein>
    <submittedName>
        <fullName evidence="4">Mannosyl-glycoprotein endo-beta-N-acetylglucosamidase</fullName>
    </submittedName>
</protein>
<organism evidence="4 5">
    <name type="scientific">Parvimonas micra</name>
    <dbReference type="NCBI Taxonomy" id="33033"/>
    <lineage>
        <taxon>Bacteria</taxon>
        <taxon>Bacillati</taxon>
        <taxon>Bacillota</taxon>
        <taxon>Tissierellia</taxon>
        <taxon>Tissierellales</taxon>
        <taxon>Peptoniphilaceae</taxon>
        <taxon>Parvimonas</taxon>
    </lineage>
</organism>
<dbReference type="Gene3D" id="4.10.80.30">
    <property type="entry name" value="DNA polymerase, domain 6"/>
    <property type="match status" value="1"/>
</dbReference>
<dbReference type="Proteomes" id="UP000031386">
    <property type="component" value="Chromosome"/>
</dbReference>
<sequence>MKISKKLLLFSILISSVLVSKDTFVSEKVVEAAEYKNGIFYGDDGKPANWWYNDGKEWYFFQNGKKHNGYGKDASGKKFFDNGKYANWWNDDGKEWYFFQKGEKHSGYGEDASGKKFFDNGKYASWWHDDGKEWYFFQNGKKHNGYGKDASGKKFFDNGKYANWWYDDGEDWYFFQNGKKFTGTAKDGSGIRDFINGKYSKEIKNEYKNGLFYDENGDLANWWCEVGKEWYFFQNGKKHSGYGKDASGKKYFDNGKYADGWYDNGEDWYFFQEGKKHSGYGIDGNGKKYFDNGKYANWWHDDGEDWYYFKDGDKHSGYGIDASGKKFFDNGEYANGWYDNGEDWYFFQKGEKFTGRARDESGYRYFVNGKYGKSPSQSEFINKITPGVLKAIKGKGLFPSIAVAQACLETGYGNDSLSPPPIYNLFGIKAGKDTPPSRYYEMRTAEYKNGKKYYITAKFMKFSGYDEAFEYYAKLFTKNKWLKEYYAGVLAAKTPEEAARALTGTYATDPNYGQKLLNIIDKHGLRELDKEIFPNGVKP</sequence>
<dbReference type="PANTHER" id="PTHR33308">
    <property type="entry name" value="PEPTIDOGLYCAN HYDROLASE FLGJ"/>
    <property type="match status" value="1"/>
</dbReference>
<dbReference type="Pfam" id="PF01832">
    <property type="entry name" value="Glucosaminidase"/>
    <property type="match status" value="1"/>
</dbReference>
<feature type="signal peptide" evidence="2">
    <location>
        <begin position="1"/>
        <end position="20"/>
    </location>
</feature>
<dbReference type="SMART" id="SM00047">
    <property type="entry name" value="LYZ2"/>
    <property type="match status" value="1"/>
</dbReference>
<accession>A0A0B4S2Q4</accession>
<dbReference type="Gene3D" id="2.10.270.10">
    <property type="entry name" value="Cholin Binding"/>
    <property type="match status" value="1"/>
</dbReference>
<evidence type="ECO:0000259" key="3">
    <source>
        <dbReference type="SMART" id="SM00047"/>
    </source>
</evidence>
<dbReference type="PANTHER" id="PTHR33308:SF9">
    <property type="entry name" value="PEPTIDOGLYCAN HYDROLASE FLGJ"/>
    <property type="match status" value="1"/>
</dbReference>
<feature type="domain" description="Mannosyl-glycoprotein endo-beta-N-acetylglucosamidase-like" evidence="3">
    <location>
        <begin position="368"/>
        <end position="529"/>
    </location>
</feature>
<keyword evidence="2" id="KW-0732">Signal</keyword>
<dbReference type="PRINTS" id="PR01002">
    <property type="entry name" value="FLGFLGJ"/>
</dbReference>
<evidence type="ECO:0000313" key="4">
    <source>
        <dbReference type="EMBL" id="AIZ36906.1"/>
    </source>
</evidence>
<dbReference type="EMBL" id="CP009761">
    <property type="protein sequence ID" value="AIZ36906.1"/>
    <property type="molecule type" value="Genomic_DNA"/>
</dbReference>
<keyword evidence="1" id="KW-0378">Hydrolase</keyword>